<feature type="transmembrane region" description="Helical" evidence="1">
    <location>
        <begin position="6"/>
        <end position="30"/>
    </location>
</feature>
<evidence type="ECO:0000313" key="2">
    <source>
        <dbReference type="EMBL" id="BAU98760.1"/>
    </source>
</evidence>
<keyword evidence="1" id="KW-0812">Transmembrane</keyword>
<dbReference type="RefSeq" id="WP_096380381.1">
    <property type="nucleotide sequence ID" value="NZ_AP017457.1"/>
</dbReference>
<evidence type="ECO:0000256" key="1">
    <source>
        <dbReference type="SAM" id="Phobius"/>
    </source>
</evidence>
<dbReference type="PANTHER" id="PTHR35007">
    <property type="entry name" value="INTEGRAL MEMBRANE PROTEIN-RELATED"/>
    <property type="match status" value="1"/>
</dbReference>
<dbReference type="EMBL" id="AP017457">
    <property type="protein sequence ID" value="BAU98760.1"/>
    <property type="molecule type" value="Genomic_DNA"/>
</dbReference>
<reference evidence="2 3" key="1">
    <citation type="journal article" date="2016" name="Genome Announc.">
        <title>Complete Genome Sequence of Aurantimicrobium minutum Type Strain KNCT, a Planktonic Ultramicrobacterium Isolated from River Water.</title>
        <authorList>
            <person name="Nakai R."/>
            <person name="Fujisawa T."/>
            <person name="Nakamura Y."/>
            <person name="Nishide H."/>
            <person name="Uchiyama I."/>
            <person name="Baba T."/>
            <person name="Toyoda A."/>
            <person name="Fujiyama A."/>
            <person name="Naganuma T."/>
            <person name="Niki H."/>
        </authorList>
    </citation>
    <scope>NUCLEOTIDE SEQUENCE [LARGE SCALE GENOMIC DNA]</scope>
    <source>
        <strain evidence="2 3">KNC</strain>
    </source>
</reference>
<dbReference type="AlphaFoldDB" id="A0A173LV97"/>
<evidence type="ECO:0000313" key="3">
    <source>
        <dbReference type="Proteomes" id="UP000243847"/>
    </source>
</evidence>
<dbReference type="GeneID" id="80451401"/>
<sequence>MRLSSLEILGIFLGATAGIGIFLMISGLLWPRKERPTSGSHTSRLSISLNEIALQLGMKPSVTVALATVLAVIAGAMAWAVTGVSALSVVIAFTAASLPWMFAASRRARAKRTLRNQWPDVVDALISAIRSGSNIPDAVISLAGFSSKAVSVPAALFAQDYKVSGNFELAALDLKARWANPNGDRIIETLRLGRELGGTEITTVLGSLGSHLRAESALRQEVEARQGWIRLAARIGVMAPWIVLLLLSTRPEAAQAYNSASGVVVILVGLAVSLLAYKIMTAVGYLPDEKRWLA</sequence>
<feature type="transmembrane region" description="Helical" evidence="1">
    <location>
        <begin position="228"/>
        <end position="247"/>
    </location>
</feature>
<protein>
    <recommendedName>
        <fullName evidence="4">Type II secretion system protein GspF domain-containing protein</fullName>
    </recommendedName>
</protein>
<accession>A0A173LV97</accession>
<dbReference type="OrthoDB" id="3217742at2"/>
<feature type="transmembrane region" description="Helical" evidence="1">
    <location>
        <begin position="259"/>
        <end position="277"/>
    </location>
</feature>
<gene>
    <name evidence="2" type="ORF">AUMI_12180</name>
</gene>
<dbReference type="PANTHER" id="PTHR35007:SF2">
    <property type="entry name" value="PILUS ASSEMBLE PROTEIN"/>
    <property type="match status" value="1"/>
</dbReference>
<feature type="transmembrane region" description="Helical" evidence="1">
    <location>
        <begin position="86"/>
        <end position="105"/>
    </location>
</feature>
<dbReference type="Proteomes" id="UP000243847">
    <property type="component" value="Chromosome sequence1"/>
</dbReference>
<dbReference type="KEGG" id="amin:AUMI_12180"/>
<keyword evidence="1" id="KW-1133">Transmembrane helix</keyword>
<organism evidence="2 3">
    <name type="scientific">Aurantimicrobium minutum</name>
    <dbReference type="NCBI Taxonomy" id="708131"/>
    <lineage>
        <taxon>Bacteria</taxon>
        <taxon>Bacillati</taxon>
        <taxon>Actinomycetota</taxon>
        <taxon>Actinomycetes</taxon>
        <taxon>Micrococcales</taxon>
        <taxon>Microbacteriaceae</taxon>
        <taxon>Aurantimicrobium</taxon>
    </lineage>
</organism>
<feature type="transmembrane region" description="Helical" evidence="1">
    <location>
        <begin position="62"/>
        <end position="80"/>
    </location>
</feature>
<keyword evidence="1" id="KW-0472">Membrane</keyword>
<proteinExistence type="predicted"/>
<evidence type="ECO:0008006" key="4">
    <source>
        <dbReference type="Google" id="ProtNLM"/>
    </source>
</evidence>
<name>A0A173LV97_9MICO</name>